<keyword evidence="9 13" id="KW-1133">Transmembrane helix</keyword>
<evidence type="ECO:0000256" key="13">
    <source>
        <dbReference type="RuleBase" id="RU364091"/>
    </source>
</evidence>
<gene>
    <name evidence="13" type="primary">flhB</name>
    <name evidence="15" type="ORF">EDC39_101355</name>
</gene>
<keyword evidence="6 13" id="KW-0812">Transmembrane</keyword>
<keyword evidence="15" id="KW-0966">Cell projection</keyword>
<dbReference type="SUPFAM" id="SSF160544">
    <property type="entry name" value="EscU C-terminal domain-like"/>
    <property type="match status" value="1"/>
</dbReference>
<comment type="subcellular location">
    <subcellularLocation>
        <location evidence="1">Cell membrane</location>
        <topology evidence="1">Multi-pass membrane protein</topology>
    </subcellularLocation>
</comment>
<feature type="compositionally biased region" description="Basic and acidic residues" evidence="14">
    <location>
        <begin position="7"/>
        <end position="23"/>
    </location>
</feature>
<dbReference type="FunFam" id="3.40.1690.10:FF:000001">
    <property type="entry name" value="Flagellar biosynthetic protein FlhB"/>
    <property type="match status" value="1"/>
</dbReference>
<dbReference type="PRINTS" id="PR00950">
    <property type="entry name" value="TYPE3IMSPROT"/>
</dbReference>
<feature type="transmembrane region" description="Helical" evidence="13">
    <location>
        <begin position="189"/>
        <end position="212"/>
    </location>
</feature>
<dbReference type="RefSeq" id="WP_148894378.1">
    <property type="nucleotide sequence ID" value="NZ_VNIB01000001.1"/>
</dbReference>
<evidence type="ECO:0000256" key="4">
    <source>
        <dbReference type="ARBA" id="ARBA00022448"/>
    </source>
</evidence>
<dbReference type="AlphaFoldDB" id="A0A5D3WPC1"/>
<dbReference type="Gene3D" id="3.40.1690.10">
    <property type="entry name" value="secretion proteins EscU"/>
    <property type="match status" value="1"/>
</dbReference>
<proteinExistence type="inferred from homology"/>
<comment type="caution">
    <text evidence="15">The sequence shown here is derived from an EMBL/GenBank/DDBJ whole genome shotgun (WGS) entry which is preliminary data.</text>
</comment>
<dbReference type="GO" id="GO:0005886">
    <property type="term" value="C:plasma membrane"/>
    <property type="evidence" value="ECO:0007669"/>
    <property type="project" value="UniProtKB-SubCell"/>
</dbReference>
<dbReference type="GO" id="GO:0044780">
    <property type="term" value="P:bacterial-type flagellum assembly"/>
    <property type="evidence" value="ECO:0007669"/>
    <property type="project" value="InterPro"/>
</dbReference>
<organism evidence="15 16">
    <name type="scientific">Geothermobacter ehrlichii</name>
    <dbReference type="NCBI Taxonomy" id="213224"/>
    <lineage>
        <taxon>Bacteria</taxon>
        <taxon>Pseudomonadati</taxon>
        <taxon>Thermodesulfobacteriota</taxon>
        <taxon>Desulfuromonadia</taxon>
        <taxon>Desulfuromonadales</taxon>
        <taxon>Geothermobacteraceae</taxon>
        <taxon>Geothermobacter</taxon>
    </lineage>
</organism>
<accession>A0A5D3WPC1</accession>
<dbReference type="Gene3D" id="6.10.250.2080">
    <property type="match status" value="1"/>
</dbReference>
<dbReference type="InterPro" id="IPR006136">
    <property type="entry name" value="FlhB"/>
</dbReference>
<evidence type="ECO:0000256" key="8">
    <source>
        <dbReference type="ARBA" id="ARBA00022927"/>
    </source>
</evidence>
<comment type="function">
    <text evidence="12 13">Required for formation of the rod structure in the basal body of the flagellar apparatus. Together with FliI and FliH, may constitute the export apparatus of flagellin.</text>
</comment>
<evidence type="ECO:0000256" key="6">
    <source>
        <dbReference type="ARBA" id="ARBA00022692"/>
    </source>
</evidence>
<keyword evidence="7 13" id="KW-1005">Bacterial flagellum biogenesis</keyword>
<feature type="transmembrane region" description="Helical" evidence="13">
    <location>
        <begin position="150"/>
        <end position="169"/>
    </location>
</feature>
<dbReference type="GO" id="GO:0009306">
    <property type="term" value="P:protein secretion"/>
    <property type="evidence" value="ECO:0007669"/>
    <property type="project" value="InterPro"/>
</dbReference>
<reference evidence="15 16" key="1">
    <citation type="submission" date="2019-07" db="EMBL/GenBank/DDBJ databases">
        <title>Genomic Encyclopedia of Type Strains, Phase IV (KMG-IV): sequencing the most valuable type-strain genomes for metagenomic binning, comparative biology and taxonomic classification.</title>
        <authorList>
            <person name="Goeker M."/>
        </authorList>
    </citation>
    <scope>NUCLEOTIDE SEQUENCE [LARGE SCALE GENOMIC DNA]</scope>
    <source>
        <strain evidence="15 16">SS015</strain>
    </source>
</reference>
<evidence type="ECO:0000256" key="7">
    <source>
        <dbReference type="ARBA" id="ARBA00022795"/>
    </source>
</evidence>
<comment type="similarity">
    <text evidence="2 13">Belongs to the type III secretion exporter family.</text>
</comment>
<evidence type="ECO:0000256" key="12">
    <source>
        <dbReference type="ARBA" id="ARBA00025078"/>
    </source>
</evidence>
<keyword evidence="8 13" id="KW-0653">Protein transport</keyword>
<sequence length="354" mass="39983">MAEEQDQERTEQATQKRREDFRKKGQVAQSKEVHTALLLTSALLLWYFYLPFFWPRLQFLVADIWRRAGEIDVTGDSVYDLALALLQQVGMLLAPLLLMVLVVGALGSIMQIGFLLTTKPLEPDLSKLNPIQGAKKFFSKRSAVEVVKSLAKVGLVGFVAFKTVHASFAESVLLVDAPLGETVRFLGRIAGLVLFKSCGVLVVLALFDYLFVRWEMEQRMKMTKQEIKEEFKETEGDPHLKARVRSIQQEMARKRMMAEVPKADVVVTNPTHLSVALKYDRETMLAPQVVAKGADHLAMKIREIAREHKVVMVENVPVARALYQLEVGQTIPEEMFTAVAEILAYVYSVKKKSF</sequence>
<evidence type="ECO:0000256" key="3">
    <source>
        <dbReference type="ARBA" id="ARBA00021622"/>
    </source>
</evidence>
<keyword evidence="4 13" id="KW-0813">Transport</keyword>
<protein>
    <recommendedName>
        <fullName evidence="3 13">Flagellar biosynthetic protein FlhB</fullName>
    </recommendedName>
</protein>
<dbReference type="PANTHER" id="PTHR30531">
    <property type="entry name" value="FLAGELLAR BIOSYNTHETIC PROTEIN FLHB"/>
    <property type="match status" value="1"/>
</dbReference>
<evidence type="ECO:0000256" key="2">
    <source>
        <dbReference type="ARBA" id="ARBA00010690"/>
    </source>
</evidence>
<name>A0A5D3WPC1_9BACT</name>
<evidence type="ECO:0000313" key="15">
    <source>
        <dbReference type="EMBL" id="TYP00194.1"/>
    </source>
</evidence>
<keyword evidence="5 13" id="KW-1003">Cell membrane</keyword>
<dbReference type="PANTHER" id="PTHR30531:SF12">
    <property type="entry name" value="FLAGELLAR BIOSYNTHETIC PROTEIN FLHB"/>
    <property type="match status" value="1"/>
</dbReference>
<keyword evidence="11 13" id="KW-1006">Bacterial flagellum protein export</keyword>
<evidence type="ECO:0000256" key="14">
    <source>
        <dbReference type="SAM" id="MobiDB-lite"/>
    </source>
</evidence>
<dbReference type="Pfam" id="PF01312">
    <property type="entry name" value="Bac_export_2"/>
    <property type="match status" value="1"/>
</dbReference>
<evidence type="ECO:0000256" key="10">
    <source>
        <dbReference type="ARBA" id="ARBA00023136"/>
    </source>
</evidence>
<dbReference type="InterPro" id="IPR006135">
    <property type="entry name" value="T3SS_substrate_exporter"/>
</dbReference>
<feature type="region of interest" description="Disordered" evidence="14">
    <location>
        <begin position="1"/>
        <end position="23"/>
    </location>
</feature>
<keyword evidence="10 13" id="KW-0472">Membrane</keyword>
<keyword evidence="16" id="KW-1185">Reference proteome</keyword>
<feature type="transmembrane region" description="Helical" evidence="13">
    <location>
        <begin position="92"/>
        <end position="117"/>
    </location>
</feature>
<keyword evidence="15" id="KW-0969">Cilium</keyword>
<feature type="transmembrane region" description="Helical" evidence="13">
    <location>
        <begin position="33"/>
        <end position="50"/>
    </location>
</feature>
<dbReference type="EMBL" id="VNIB01000001">
    <property type="protein sequence ID" value="TYP00194.1"/>
    <property type="molecule type" value="Genomic_DNA"/>
</dbReference>
<evidence type="ECO:0000256" key="1">
    <source>
        <dbReference type="ARBA" id="ARBA00004651"/>
    </source>
</evidence>
<keyword evidence="15" id="KW-0282">Flagellum</keyword>
<dbReference type="NCBIfam" id="TIGR00328">
    <property type="entry name" value="flhB"/>
    <property type="match status" value="1"/>
</dbReference>
<evidence type="ECO:0000256" key="9">
    <source>
        <dbReference type="ARBA" id="ARBA00022989"/>
    </source>
</evidence>
<dbReference type="Proteomes" id="UP000324159">
    <property type="component" value="Unassembled WGS sequence"/>
</dbReference>
<evidence type="ECO:0000313" key="16">
    <source>
        <dbReference type="Proteomes" id="UP000324159"/>
    </source>
</evidence>
<evidence type="ECO:0000256" key="5">
    <source>
        <dbReference type="ARBA" id="ARBA00022475"/>
    </source>
</evidence>
<evidence type="ECO:0000256" key="11">
    <source>
        <dbReference type="ARBA" id="ARBA00023225"/>
    </source>
</evidence>
<dbReference type="OrthoDB" id="9807950at2"/>
<dbReference type="InterPro" id="IPR029025">
    <property type="entry name" value="T3SS_substrate_exporter_C"/>
</dbReference>